<dbReference type="PIRSF" id="PIRSF000398">
    <property type="entry name" value="M_m6A_EcoRV"/>
    <property type="match status" value="1"/>
</dbReference>
<sequence length="299" mass="34856">MSGVLDNNAKPFLKWAGGKTQILNEIRNYYIFNSEITKYVEPFIGGGAVLFDILNQYDIKEVYISDINADLINTYSCIKNNVEELILLLENMEREFLKLDIEDRKEYYLLRRDEFNIIKFIYDEHAVKKSALMIFLNKTCFNGLYRVNKSNKFNVPFGDYKNPKICDTVNLINISKKLKNVNIVCEDYKKSLDIIDNSTFVYIDPPYRPISLTSSFTSYSKDSFDDKDQIELSDFVNKINKIGAKFLLSNSDPRNNNSDDNFFDDLYSNYNINRIFANRSINSKGNLRNKITELLISNF</sequence>
<dbReference type="OrthoDB" id="9805629at2"/>
<gene>
    <name evidence="10" type="ORF">NW74_05610</name>
</gene>
<keyword evidence="9" id="KW-0175">Coiled coil</keyword>
<feature type="binding site" evidence="7">
    <location>
        <position position="204"/>
    </location>
    <ligand>
        <name>S-adenosyl-L-methionine</name>
        <dbReference type="ChEBI" id="CHEBI:59789"/>
    </ligand>
</feature>
<dbReference type="PANTHER" id="PTHR30481">
    <property type="entry name" value="DNA ADENINE METHYLASE"/>
    <property type="match status" value="1"/>
</dbReference>
<comment type="catalytic activity">
    <reaction evidence="6 8">
        <text>a 2'-deoxyadenosine in DNA + S-adenosyl-L-methionine = an N(6)-methyl-2'-deoxyadenosine in DNA + S-adenosyl-L-homocysteine + H(+)</text>
        <dbReference type="Rhea" id="RHEA:15197"/>
        <dbReference type="Rhea" id="RHEA-COMP:12418"/>
        <dbReference type="Rhea" id="RHEA-COMP:12419"/>
        <dbReference type="ChEBI" id="CHEBI:15378"/>
        <dbReference type="ChEBI" id="CHEBI:57856"/>
        <dbReference type="ChEBI" id="CHEBI:59789"/>
        <dbReference type="ChEBI" id="CHEBI:90615"/>
        <dbReference type="ChEBI" id="CHEBI:90616"/>
        <dbReference type="EC" id="2.1.1.72"/>
    </reaction>
</comment>
<evidence type="ECO:0000256" key="4">
    <source>
        <dbReference type="ARBA" id="ARBA00022679"/>
    </source>
</evidence>
<evidence type="ECO:0000256" key="7">
    <source>
        <dbReference type="PIRSR" id="PIRSR000398-1"/>
    </source>
</evidence>
<dbReference type="Pfam" id="PF02086">
    <property type="entry name" value="MethyltransfD12"/>
    <property type="match status" value="1"/>
</dbReference>
<keyword evidence="5 8" id="KW-0949">S-adenosyl-L-methionine</keyword>
<evidence type="ECO:0000256" key="2">
    <source>
        <dbReference type="ARBA" id="ARBA00011900"/>
    </source>
</evidence>
<dbReference type="InterPro" id="IPR012263">
    <property type="entry name" value="M_m6A_EcoRV"/>
</dbReference>
<dbReference type="InterPro" id="IPR023095">
    <property type="entry name" value="Ade_MeTrfase_dom_2"/>
</dbReference>
<dbReference type="RefSeq" id="WP_041954336.1">
    <property type="nucleotide sequence ID" value="NZ_CP009761.1"/>
</dbReference>
<evidence type="ECO:0000256" key="5">
    <source>
        <dbReference type="ARBA" id="ARBA00022691"/>
    </source>
</evidence>
<dbReference type="PROSITE" id="PS00092">
    <property type="entry name" value="N6_MTASE"/>
    <property type="match status" value="1"/>
</dbReference>
<dbReference type="PRINTS" id="PR00505">
    <property type="entry name" value="D12N6MTFRASE"/>
</dbReference>
<feature type="binding site" evidence="7">
    <location>
        <position position="19"/>
    </location>
    <ligand>
        <name>S-adenosyl-L-methionine</name>
        <dbReference type="ChEBI" id="CHEBI:59789"/>
    </ligand>
</feature>
<dbReference type="GO" id="GO:0006298">
    <property type="term" value="P:mismatch repair"/>
    <property type="evidence" value="ECO:0007669"/>
    <property type="project" value="TreeGrafter"/>
</dbReference>
<dbReference type="KEGG" id="pmic:NW74_05610"/>
<dbReference type="SUPFAM" id="SSF53335">
    <property type="entry name" value="S-adenosyl-L-methionine-dependent methyltransferases"/>
    <property type="match status" value="1"/>
</dbReference>
<accession>A0A0B4S2U2</accession>
<dbReference type="NCBIfam" id="TIGR00571">
    <property type="entry name" value="dam"/>
    <property type="match status" value="1"/>
</dbReference>
<name>A0A0B4S2U2_9FIRM</name>
<proteinExistence type="inferred from homology"/>
<keyword evidence="3 8" id="KW-0489">Methyltransferase</keyword>
<feature type="binding site" evidence="7">
    <location>
        <position position="66"/>
    </location>
    <ligand>
        <name>S-adenosyl-L-methionine</name>
        <dbReference type="ChEBI" id="CHEBI:59789"/>
    </ligand>
</feature>
<evidence type="ECO:0000313" key="10">
    <source>
        <dbReference type="EMBL" id="AIZ36849.1"/>
    </source>
</evidence>
<dbReference type="PANTHER" id="PTHR30481:SF3">
    <property type="entry name" value="DNA ADENINE METHYLASE"/>
    <property type="match status" value="1"/>
</dbReference>
<dbReference type="EMBL" id="CP009761">
    <property type="protein sequence ID" value="AIZ36849.1"/>
    <property type="molecule type" value="Genomic_DNA"/>
</dbReference>
<evidence type="ECO:0000256" key="9">
    <source>
        <dbReference type="SAM" id="Coils"/>
    </source>
</evidence>
<evidence type="ECO:0000256" key="3">
    <source>
        <dbReference type="ARBA" id="ARBA00022603"/>
    </source>
</evidence>
<dbReference type="AlphaFoldDB" id="A0A0B4S2U2"/>
<evidence type="ECO:0000256" key="1">
    <source>
        <dbReference type="ARBA" id="ARBA00006594"/>
    </source>
</evidence>
<dbReference type="GO" id="GO:1904047">
    <property type="term" value="F:S-adenosyl-L-methionine binding"/>
    <property type="evidence" value="ECO:0007669"/>
    <property type="project" value="TreeGrafter"/>
</dbReference>
<dbReference type="GO" id="GO:0009007">
    <property type="term" value="F:site-specific DNA-methyltransferase (adenine-specific) activity"/>
    <property type="evidence" value="ECO:0007669"/>
    <property type="project" value="UniProtKB-UniRule"/>
</dbReference>
<dbReference type="GO" id="GO:0032259">
    <property type="term" value="P:methylation"/>
    <property type="evidence" value="ECO:0007669"/>
    <property type="project" value="UniProtKB-KW"/>
</dbReference>
<dbReference type="GO" id="GO:0009307">
    <property type="term" value="P:DNA restriction-modification system"/>
    <property type="evidence" value="ECO:0007669"/>
    <property type="project" value="InterPro"/>
</dbReference>
<evidence type="ECO:0000313" key="11">
    <source>
        <dbReference type="Proteomes" id="UP000031386"/>
    </source>
</evidence>
<feature type="binding site" evidence="7">
    <location>
        <position position="15"/>
    </location>
    <ligand>
        <name>S-adenosyl-L-methionine</name>
        <dbReference type="ChEBI" id="CHEBI:59789"/>
    </ligand>
</feature>
<dbReference type="STRING" id="33033.NW74_05610"/>
<dbReference type="InterPro" id="IPR012327">
    <property type="entry name" value="MeTrfase_D12"/>
</dbReference>
<protein>
    <recommendedName>
        <fullName evidence="2 8">Site-specific DNA-methyltransferase (adenine-specific)</fullName>
        <ecNumber evidence="2 8">2.1.1.72</ecNumber>
    </recommendedName>
</protein>
<comment type="similarity">
    <text evidence="1 8">Belongs to the N(4)/N(6)-methyltransferase family.</text>
</comment>
<dbReference type="InterPro" id="IPR002052">
    <property type="entry name" value="DNA_methylase_N6_adenine_CS"/>
</dbReference>
<dbReference type="InterPro" id="IPR029063">
    <property type="entry name" value="SAM-dependent_MTases_sf"/>
</dbReference>
<keyword evidence="11" id="KW-1185">Reference proteome</keyword>
<dbReference type="Gene3D" id="1.10.1020.10">
    <property type="entry name" value="Adenine-specific Methyltransferase, Domain 2"/>
    <property type="match status" value="1"/>
</dbReference>
<dbReference type="EC" id="2.1.1.72" evidence="2 8"/>
<dbReference type="Proteomes" id="UP000031386">
    <property type="component" value="Chromosome"/>
</dbReference>
<reference evidence="10 11" key="1">
    <citation type="submission" date="2014-10" db="EMBL/GenBank/DDBJ databases">
        <title>Complete genome sequence of Parvimonas micra KCOM 1535 (= ChDC B708).</title>
        <authorList>
            <person name="Kook J.-K."/>
            <person name="Park S.-N."/>
            <person name="Lim Y.K."/>
            <person name="Roh H."/>
        </authorList>
    </citation>
    <scope>NUCLEOTIDE SEQUENCE [LARGE SCALE GENOMIC DNA]</scope>
    <source>
        <strain evidence="11">KCOM 1535 / ChDC B708</strain>
    </source>
</reference>
<evidence type="ECO:0000256" key="8">
    <source>
        <dbReference type="RuleBase" id="RU361257"/>
    </source>
</evidence>
<feature type="coiled-coil region" evidence="9">
    <location>
        <begin position="75"/>
        <end position="102"/>
    </location>
</feature>
<evidence type="ECO:0000256" key="6">
    <source>
        <dbReference type="ARBA" id="ARBA00047942"/>
    </source>
</evidence>
<dbReference type="GO" id="GO:0043565">
    <property type="term" value="F:sequence-specific DNA binding"/>
    <property type="evidence" value="ECO:0007669"/>
    <property type="project" value="TreeGrafter"/>
</dbReference>
<organism evidence="10 11">
    <name type="scientific">Parvimonas micra</name>
    <dbReference type="NCBI Taxonomy" id="33033"/>
    <lineage>
        <taxon>Bacteria</taxon>
        <taxon>Bacillati</taxon>
        <taxon>Bacillota</taxon>
        <taxon>Tissierellia</taxon>
        <taxon>Tissierellales</taxon>
        <taxon>Peptoniphilaceae</taxon>
        <taxon>Parvimonas</taxon>
    </lineage>
</organism>
<keyword evidence="4 8" id="KW-0808">Transferase</keyword>
<dbReference type="REBASE" id="99526">
    <property type="entry name" value="M2.Pmi1535ORF5600P"/>
</dbReference>
<dbReference type="Gene3D" id="3.40.50.150">
    <property type="entry name" value="Vaccinia Virus protein VP39"/>
    <property type="match status" value="1"/>
</dbReference>